<accession>A0A928VZ85</accession>
<evidence type="ECO:0000313" key="2">
    <source>
        <dbReference type="Proteomes" id="UP000621799"/>
    </source>
</evidence>
<gene>
    <name evidence="1" type="ORF">IQ235_06305</name>
</gene>
<evidence type="ECO:0000313" key="1">
    <source>
        <dbReference type="EMBL" id="MBE9040400.1"/>
    </source>
</evidence>
<comment type="caution">
    <text evidence="1">The sequence shown here is derived from an EMBL/GenBank/DDBJ whole genome shotgun (WGS) entry which is preliminary data.</text>
</comment>
<dbReference type="AlphaFoldDB" id="A0A928VZ85"/>
<dbReference type="EMBL" id="JADEXN010000081">
    <property type="protein sequence ID" value="MBE9040400.1"/>
    <property type="molecule type" value="Genomic_DNA"/>
</dbReference>
<dbReference type="Proteomes" id="UP000621799">
    <property type="component" value="Unassembled WGS sequence"/>
</dbReference>
<proteinExistence type="predicted"/>
<keyword evidence="2" id="KW-1185">Reference proteome</keyword>
<organism evidence="1 2">
    <name type="scientific">Zarconia navalis LEGE 11467</name>
    <dbReference type="NCBI Taxonomy" id="1828826"/>
    <lineage>
        <taxon>Bacteria</taxon>
        <taxon>Bacillati</taxon>
        <taxon>Cyanobacteriota</taxon>
        <taxon>Cyanophyceae</taxon>
        <taxon>Oscillatoriophycideae</taxon>
        <taxon>Oscillatoriales</taxon>
        <taxon>Oscillatoriales incertae sedis</taxon>
        <taxon>Zarconia</taxon>
        <taxon>Zarconia navalis</taxon>
    </lineage>
</organism>
<name>A0A928VZ85_9CYAN</name>
<reference evidence="1" key="1">
    <citation type="submission" date="2020-10" db="EMBL/GenBank/DDBJ databases">
        <authorList>
            <person name="Castelo-Branco R."/>
            <person name="Eusebio N."/>
            <person name="Adriana R."/>
            <person name="Vieira A."/>
            <person name="Brugerolle De Fraissinette N."/>
            <person name="Rezende De Castro R."/>
            <person name="Schneider M.P."/>
            <person name="Vasconcelos V."/>
            <person name="Leao P.N."/>
        </authorList>
    </citation>
    <scope>NUCLEOTIDE SEQUENCE</scope>
    <source>
        <strain evidence="1">LEGE 11467</strain>
    </source>
</reference>
<dbReference type="RefSeq" id="WP_264320649.1">
    <property type="nucleotide sequence ID" value="NZ_JADEXN010000081.1"/>
</dbReference>
<sequence length="356" mass="42559">MTSEQADRDFPFVLNRSCYIPINRWQNQPQLRDAIPELVSLFETTIADDSSSAATQHLRALVRDFTQTEQYRVLRDIAREIEQKSHRRFHCETKPLGSLIRRYPYLYEHRWLDRNAPGEQMQQIRSMRERKQQQFDLDLSQYVLTRRSRGRERVREHLTRNPTLLSDSQLNFAIDHFTSKIDGVNTYRDLARQFRSYTRQTRSYRTFKDELYEYLMTSVDRINPKYARGQFNQRLYQHLQNTLPQNDRQKLNEDLWHKTCRKLLDFLVVEHSRQPDHYVFLDLSANLGSAPTIGILLKIVLCCDRVKSYLEQRFAILFDRYEDAAKNSITWLVDSLENLNVAFSLHFRHSHSSLSF</sequence>
<protein>
    <submittedName>
        <fullName evidence="1">Uncharacterized protein</fullName>
    </submittedName>
</protein>